<dbReference type="SUPFAM" id="SSF57701">
    <property type="entry name" value="Zn2/Cys6 DNA-binding domain"/>
    <property type="match status" value="1"/>
</dbReference>
<comment type="caution">
    <text evidence="7">The sequence shown here is derived from an EMBL/GenBank/DDBJ whole genome shotgun (WGS) entry which is preliminary data.</text>
</comment>
<dbReference type="InterPro" id="IPR051127">
    <property type="entry name" value="Fungal_SecMet_Regulators"/>
</dbReference>
<name>A0AA38VNH1_9PEZI</name>
<keyword evidence="3" id="KW-0804">Transcription</keyword>
<evidence type="ECO:0000256" key="3">
    <source>
        <dbReference type="ARBA" id="ARBA00023163"/>
    </source>
</evidence>
<keyword evidence="2" id="KW-0805">Transcription regulation</keyword>
<dbReference type="GO" id="GO:0008270">
    <property type="term" value="F:zinc ion binding"/>
    <property type="evidence" value="ECO:0007669"/>
    <property type="project" value="InterPro"/>
</dbReference>
<sequence length="616" mass="68749">MPKTNVAGNKRQRAVIACASCKHRKQKCDGTKPCTSCIKRNEDCEYATPAHDYVGPDKTTGGELLHLAIQSSGRTMSDPDPQSTSRRITQSGPEEEAEVLTQTRMLQDPAGRLVHLGDSATLSYLQYIRMVVECLSGPSPFTEDPNRHRLEEASSCLPLNYRGHDTLPDRSTANILIEAYFVNTGGLMEIFDRSSFLGCVDAYYSNPSSTDVPFLCLLHLVFAVGLVLATPPQGTEEYVVTQHLRDSYGEDHPELFFRRAKDLADSVSGFENTDFWSVQALILVSVYMLTRTQRNAAYTYHGMAVRAAFTLGLHRQETMAVFSESEQAIRRNVWRSLYILDRFLATTLGRPAAILEDDYPSDTLTPSINALGVEERSRMKQEAGLEAAIRTCRALAVILKKVYTAKKISTKLAEEIAEGSIAEAGEDILRQNHPDFDLRKLEVPVSPPERMMTLHLRLLHYYAIILLTRPFLLYRIDSLRREHLGICHDTPGSRIEQFSEACVDASYITISMVHFAYKGHYLPQRNPFVINFLFAAALVILSNEYASLSKRPAFSTSSSTAQAAALEPTQSDDSPADRRSWCRQGQRTGARSPDIIEYSDNTGTSIYIGVQHPKTG</sequence>
<evidence type="ECO:0000313" key="7">
    <source>
        <dbReference type="EMBL" id="KAJ9155016.1"/>
    </source>
</evidence>
<protein>
    <submittedName>
        <fullName evidence="7">Fungal specific transcription factor domain-containing protein</fullName>
    </submittedName>
</protein>
<dbReference type="SMART" id="SM00066">
    <property type="entry name" value="GAL4"/>
    <property type="match status" value="1"/>
</dbReference>
<evidence type="ECO:0000256" key="1">
    <source>
        <dbReference type="ARBA" id="ARBA00022723"/>
    </source>
</evidence>
<reference evidence="7" key="1">
    <citation type="submission" date="2022-07" db="EMBL/GenBank/DDBJ databases">
        <title>Fungi with potential for degradation of polypropylene.</title>
        <authorList>
            <person name="Gostincar C."/>
        </authorList>
    </citation>
    <scope>NUCLEOTIDE SEQUENCE</scope>
    <source>
        <strain evidence="7">EXF-13308</strain>
    </source>
</reference>
<evidence type="ECO:0000256" key="2">
    <source>
        <dbReference type="ARBA" id="ARBA00023015"/>
    </source>
</evidence>
<dbReference type="Proteomes" id="UP001174694">
    <property type="component" value="Unassembled WGS sequence"/>
</dbReference>
<keyword evidence="1" id="KW-0479">Metal-binding</keyword>
<dbReference type="PROSITE" id="PS00463">
    <property type="entry name" value="ZN2_CY6_FUNGAL_1"/>
    <property type="match status" value="1"/>
</dbReference>
<feature type="region of interest" description="Disordered" evidence="5">
    <location>
        <begin position="72"/>
        <end position="95"/>
    </location>
</feature>
<evidence type="ECO:0000313" key="8">
    <source>
        <dbReference type="Proteomes" id="UP001174694"/>
    </source>
</evidence>
<dbReference type="InterPro" id="IPR036864">
    <property type="entry name" value="Zn2-C6_fun-type_DNA-bd_sf"/>
</dbReference>
<gene>
    <name evidence="7" type="ORF">NKR23_g2400</name>
</gene>
<dbReference type="PANTHER" id="PTHR47424">
    <property type="entry name" value="REGULATORY PROTEIN GAL4"/>
    <property type="match status" value="1"/>
</dbReference>
<organism evidence="7 8">
    <name type="scientific">Pleurostoma richardsiae</name>
    <dbReference type="NCBI Taxonomy" id="41990"/>
    <lineage>
        <taxon>Eukaryota</taxon>
        <taxon>Fungi</taxon>
        <taxon>Dikarya</taxon>
        <taxon>Ascomycota</taxon>
        <taxon>Pezizomycotina</taxon>
        <taxon>Sordariomycetes</taxon>
        <taxon>Sordariomycetidae</taxon>
        <taxon>Calosphaeriales</taxon>
        <taxon>Pleurostomataceae</taxon>
        <taxon>Pleurostoma</taxon>
    </lineage>
</organism>
<dbReference type="GO" id="GO:0000981">
    <property type="term" value="F:DNA-binding transcription factor activity, RNA polymerase II-specific"/>
    <property type="evidence" value="ECO:0007669"/>
    <property type="project" value="InterPro"/>
</dbReference>
<keyword evidence="8" id="KW-1185">Reference proteome</keyword>
<dbReference type="AlphaFoldDB" id="A0AA38VNH1"/>
<dbReference type="SMART" id="SM00906">
    <property type="entry name" value="Fungal_trans"/>
    <property type="match status" value="1"/>
</dbReference>
<dbReference type="Pfam" id="PF00172">
    <property type="entry name" value="Zn_clus"/>
    <property type="match status" value="1"/>
</dbReference>
<dbReference type="GO" id="GO:0000435">
    <property type="term" value="P:positive regulation of transcription from RNA polymerase II promoter by galactose"/>
    <property type="evidence" value="ECO:0007669"/>
    <property type="project" value="TreeGrafter"/>
</dbReference>
<dbReference type="CDD" id="cd12148">
    <property type="entry name" value="fungal_TF_MHR"/>
    <property type="match status" value="1"/>
</dbReference>
<dbReference type="CDD" id="cd00067">
    <property type="entry name" value="GAL4"/>
    <property type="match status" value="1"/>
</dbReference>
<dbReference type="GO" id="GO:0005634">
    <property type="term" value="C:nucleus"/>
    <property type="evidence" value="ECO:0007669"/>
    <property type="project" value="TreeGrafter"/>
</dbReference>
<dbReference type="GO" id="GO:0006351">
    <property type="term" value="P:DNA-templated transcription"/>
    <property type="evidence" value="ECO:0007669"/>
    <property type="project" value="InterPro"/>
</dbReference>
<dbReference type="InterPro" id="IPR007219">
    <property type="entry name" value="XnlR_reg_dom"/>
</dbReference>
<proteinExistence type="predicted"/>
<dbReference type="GO" id="GO:0000978">
    <property type="term" value="F:RNA polymerase II cis-regulatory region sequence-specific DNA binding"/>
    <property type="evidence" value="ECO:0007669"/>
    <property type="project" value="TreeGrafter"/>
</dbReference>
<feature type="compositionally biased region" description="Polar residues" evidence="5">
    <location>
        <begin position="72"/>
        <end position="92"/>
    </location>
</feature>
<keyword evidence="4" id="KW-0539">Nucleus</keyword>
<evidence type="ECO:0000256" key="5">
    <source>
        <dbReference type="SAM" id="MobiDB-lite"/>
    </source>
</evidence>
<evidence type="ECO:0000259" key="6">
    <source>
        <dbReference type="PROSITE" id="PS50048"/>
    </source>
</evidence>
<evidence type="ECO:0000256" key="4">
    <source>
        <dbReference type="ARBA" id="ARBA00023242"/>
    </source>
</evidence>
<dbReference type="InterPro" id="IPR001138">
    <property type="entry name" value="Zn2Cys6_DnaBD"/>
</dbReference>
<dbReference type="Gene3D" id="4.10.240.10">
    <property type="entry name" value="Zn(2)-C6 fungal-type DNA-binding domain"/>
    <property type="match status" value="1"/>
</dbReference>
<dbReference type="EMBL" id="JANBVO010000004">
    <property type="protein sequence ID" value="KAJ9155016.1"/>
    <property type="molecule type" value="Genomic_DNA"/>
</dbReference>
<feature type="region of interest" description="Disordered" evidence="5">
    <location>
        <begin position="559"/>
        <end position="598"/>
    </location>
</feature>
<accession>A0AA38VNH1</accession>
<dbReference type="PROSITE" id="PS50048">
    <property type="entry name" value="ZN2_CY6_FUNGAL_2"/>
    <property type="match status" value="1"/>
</dbReference>
<dbReference type="PANTHER" id="PTHR47424:SF9">
    <property type="entry name" value="TAH-2"/>
    <property type="match status" value="1"/>
</dbReference>
<dbReference type="Pfam" id="PF04082">
    <property type="entry name" value="Fungal_trans"/>
    <property type="match status" value="1"/>
</dbReference>
<feature type="domain" description="Zn(2)-C6 fungal-type" evidence="6">
    <location>
        <begin position="17"/>
        <end position="46"/>
    </location>
</feature>